<sequence>MRTFAMTAGLLLAMSLPCQAGQIYKWVDAQGVTHFDAQPPQGVASTAITLPKAPKGASSTPPPDKPGPQQQVMDNQVKQQLARQEAERRRFCTQARASLTQLQNNPRLSENTEGGMRRLTEEQRQQRIAETQKAIDNHCR</sequence>
<dbReference type="RefSeq" id="WP_150052897.1">
    <property type="nucleotide sequence ID" value="NZ_VWPC01000027.1"/>
</dbReference>
<proteinExistence type="predicted"/>
<dbReference type="AlphaFoldDB" id="A0AB34BYC5"/>
<feature type="region of interest" description="Disordered" evidence="1">
    <location>
        <begin position="43"/>
        <end position="140"/>
    </location>
</feature>
<feature type="compositionally biased region" description="Basic and acidic residues" evidence="1">
    <location>
        <begin position="115"/>
        <end position="127"/>
    </location>
</feature>
<name>A0AB34BYC5_9PSED</name>
<comment type="caution">
    <text evidence="4">The sequence shown here is derived from an EMBL/GenBank/DDBJ whole genome shotgun (WGS) entry which is preliminary data.</text>
</comment>
<feature type="chain" id="PRO_5044260977" evidence="2">
    <location>
        <begin position="21"/>
        <end position="140"/>
    </location>
</feature>
<gene>
    <name evidence="4" type="ORF">F2A38_25915</name>
</gene>
<feature type="compositionally biased region" description="Low complexity" evidence="1">
    <location>
        <begin position="69"/>
        <end position="83"/>
    </location>
</feature>
<feature type="compositionally biased region" description="Polar residues" evidence="1">
    <location>
        <begin position="95"/>
        <end position="112"/>
    </location>
</feature>
<protein>
    <submittedName>
        <fullName evidence="4">DUF4124 domain-containing protein</fullName>
    </submittedName>
</protein>
<evidence type="ECO:0000313" key="5">
    <source>
        <dbReference type="Proteomes" id="UP000323924"/>
    </source>
</evidence>
<evidence type="ECO:0000313" key="4">
    <source>
        <dbReference type="EMBL" id="KAA5837635.1"/>
    </source>
</evidence>
<keyword evidence="2" id="KW-0732">Signal</keyword>
<feature type="signal peptide" evidence="2">
    <location>
        <begin position="1"/>
        <end position="20"/>
    </location>
</feature>
<dbReference type="Proteomes" id="UP000323924">
    <property type="component" value="Unassembled WGS sequence"/>
</dbReference>
<evidence type="ECO:0000256" key="2">
    <source>
        <dbReference type="SAM" id="SignalP"/>
    </source>
</evidence>
<dbReference type="EMBL" id="VWPC01000027">
    <property type="protein sequence ID" value="KAA5837635.1"/>
    <property type="molecule type" value="Genomic_DNA"/>
</dbReference>
<accession>A0AB34BYC5</accession>
<feature type="domain" description="DUF4124" evidence="3">
    <location>
        <begin position="10"/>
        <end position="63"/>
    </location>
</feature>
<dbReference type="Pfam" id="PF13511">
    <property type="entry name" value="DUF4124"/>
    <property type="match status" value="1"/>
</dbReference>
<evidence type="ECO:0000256" key="1">
    <source>
        <dbReference type="SAM" id="MobiDB-lite"/>
    </source>
</evidence>
<dbReference type="InterPro" id="IPR025392">
    <property type="entry name" value="DUF4124"/>
</dbReference>
<evidence type="ECO:0000259" key="3">
    <source>
        <dbReference type="Pfam" id="PF13511"/>
    </source>
</evidence>
<organism evidence="4 5">
    <name type="scientific">Pseudomonas chlororaphis</name>
    <dbReference type="NCBI Taxonomy" id="587753"/>
    <lineage>
        <taxon>Bacteria</taxon>
        <taxon>Pseudomonadati</taxon>
        <taxon>Pseudomonadota</taxon>
        <taxon>Gammaproteobacteria</taxon>
        <taxon>Pseudomonadales</taxon>
        <taxon>Pseudomonadaceae</taxon>
        <taxon>Pseudomonas</taxon>
    </lineage>
</organism>
<reference evidence="4 5" key="1">
    <citation type="submission" date="2019-09" db="EMBL/GenBank/DDBJ databases">
        <authorList>
            <person name="Vacheron J."/>
            <person name="Dubost A."/>
            <person name="Prigent-Combaret C."/>
            <person name="Muller D."/>
        </authorList>
    </citation>
    <scope>NUCLEOTIDE SEQUENCE [LARGE SCALE GENOMIC DNA]</scope>
    <source>
        <strain evidence="4 5">JV497</strain>
    </source>
</reference>